<evidence type="ECO:0000313" key="3">
    <source>
        <dbReference type="Proteomes" id="UP000037510"/>
    </source>
</evidence>
<evidence type="ECO:0000259" key="1">
    <source>
        <dbReference type="Pfam" id="PF25467"/>
    </source>
</evidence>
<name>A0A0L7L649_OPEBR</name>
<keyword evidence="2" id="KW-0418">Kinase</keyword>
<feature type="non-terminal residue" evidence="2">
    <location>
        <position position="138"/>
    </location>
</feature>
<sequence length="138" mass="15526">MKDLNIGLNVIIPRDSVAKVINGKIIALCQQANHDKGKVFTLRDKALLCHGHGLIRGIDFEQGILYVLTPTPIGKLSSVDTLVYADWMPELRGQERDLPGGTAIPYRTANTALQHRKLMFPPRRRFNPLQLLRMSRNS</sequence>
<dbReference type="InterPro" id="IPR057570">
    <property type="entry name" value="NOL9_C"/>
</dbReference>
<feature type="domain" description="NOL9 C-terminal" evidence="1">
    <location>
        <begin position="12"/>
        <end position="85"/>
    </location>
</feature>
<accession>A0A0L7L649</accession>
<dbReference type="AlphaFoldDB" id="A0A0L7L649"/>
<evidence type="ECO:0000313" key="2">
    <source>
        <dbReference type="EMBL" id="KOB70791.1"/>
    </source>
</evidence>
<keyword evidence="3" id="KW-1185">Reference proteome</keyword>
<dbReference type="Proteomes" id="UP000037510">
    <property type="component" value="Unassembled WGS sequence"/>
</dbReference>
<dbReference type="GO" id="GO:0016301">
    <property type="term" value="F:kinase activity"/>
    <property type="evidence" value="ECO:0007669"/>
    <property type="project" value="UniProtKB-KW"/>
</dbReference>
<feature type="non-terminal residue" evidence="2">
    <location>
        <position position="1"/>
    </location>
</feature>
<keyword evidence="2" id="KW-0808">Transferase</keyword>
<dbReference type="EMBL" id="JTDY01002750">
    <property type="protein sequence ID" value="KOB70791.1"/>
    <property type="molecule type" value="Genomic_DNA"/>
</dbReference>
<dbReference type="Pfam" id="PF25467">
    <property type="entry name" value="NOL9_C"/>
    <property type="match status" value="1"/>
</dbReference>
<comment type="caution">
    <text evidence="2">The sequence shown here is derived from an EMBL/GenBank/DDBJ whole genome shotgun (WGS) entry which is preliminary data.</text>
</comment>
<gene>
    <name evidence="2" type="ORF">OBRU01_15300</name>
</gene>
<proteinExistence type="predicted"/>
<dbReference type="OrthoDB" id="2405412at2759"/>
<reference evidence="2 3" key="1">
    <citation type="journal article" date="2015" name="Genome Biol. Evol.">
        <title>The genome of winter moth (Operophtera brumata) provides a genomic perspective on sexual dimorphism and phenology.</title>
        <authorList>
            <person name="Derks M.F."/>
            <person name="Smit S."/>
            <person name="Salis L."/>
            <person name="Schijlen E."/>
            <person name="Bossers A."/>
            <person name="Mateman C."/>
            <person name="Pijl A.S."/>
            <person name="de Ridder D."/>
            <person name="Groenen M.A."/>
            <person name="Visser M.E."/>
            <person name="Megens H.J."/>
        </authorList>
    </citation>
    <scope>NUCLEOTIDE SEQUENCE [LARGE SCALE GENOMIC DNA]</scope>
    <source>
        <strain evidence="2">WM2013NL</strain>
        <tissue evidence="2">Head and thorax</tissue>
    </source>
</reference>
<organism evidence="2 3">
    <name type="scientific">Operophtera brumata</name>
    <name type="common">Winter moth</name>
    <name type="synonym">Phalaena brumata</name>
    <dbReference type="NCBI Taxonomy" id="104452"/>
    <lineage>
        <taxon>Eukaryota</taxon>
        <taxon>Metazoa</taxon>
        <taxon>Ecdysozoa</taxon>
        <taxon>Arthropoda</taxon>
        <taxon>Hexapoda</taxon>
        <taxon>Insecta</taxon>
        <taxon>Pterygota</taxon>
        <taxon>Neoptera</taxon>
        <taxon>Endopterygota</taxon>
        <taxon>Lepidoptera</taxon>
        <taxon>Glossata</taxon>
        <taxon>Ditrysia</taxon>
        <taxon>Geometroidea</taxon>
        <taxon>Geometridae</taxon>
        <taxon>Larentiinae</taxon>
        <taxon>Operophtera</taxon>
    </lineage>
</organism>
<protein>
    <submittedName>
        <fullName evidence="2">Polynucleotide 5'-hydroxyl-kinase NOL9</fullName>
    </submittedName>
</protein>